<gene>
    <name evidence="3" type="ORF">ABID47_001989</name>
</gene>
<dbReference type="EMBL" id="JBEPLV010000002">
    <property type="protein sequence ID" value="MET3545378.1"/>
    <property type="molecule type" value="Genomic_DNA"/>
</dbReference>
<evidence type="ECO:0000313" key="4">
    <source>
        <dbReference type="Proteomes" id="UP001549098"/>
    </source>
</evidence>
<evidence type="ECO:0000256" key="2">
    <source>
        <dbReference type="ARBA" id="ARBA00022723"/>
    </source>
</evidence>
<evidence type="ECO:0000313" key="3">
    <source>
        <dbReference type="EMBL" id="MET3545378.1"/>
    </source>
</evidence>
<keyword evidence="2" id="KW-0479">Metal-binding</keyword>
<comment type="similarity">
    <text evidence="1">Belongs to the DinB family.</text>
</comment>
<dbReference type="Gene3D" id="1.20.120.450">
    <property type="entry name" value="dinb family like domain"/>
    <property type="match status" value="1"/>
</dbReference>
<dbReference type="InterPro" id="IPR007837">
    <property type="entry name" value="DinB"/>
</dbReference>
<reference evidence="3 4" key="1">
    <citation type="submission" date="2024-06" db="EMBL/GenBank/DDBJ databases">
        <title>Genomic Encyclopedia of Type Strains, Phase IV (KMG-IV): sequencing the most valuable type-strain genomes for metagenomic binning, comparative biology and taxonomic classification.</title>
        <authorList>
            <person name="Goeker M."/>
        </authorList>
    </citation>
    <scope>NUCLEOTIDE SEQUENCE [LARGE SCALE GENOMIC DNA]</scope>
    <source>
        <strain evidence="3 4">DSM 17253</strain>
    </source>
</reference>
<dbReference type="Proteomes" id="UP001549098">
    <property type="component" value="Unassembled WGS sequence"/>
</dbReference>
<dbReference type="InterPro" id="IPR034660">
    <property type="entry name" value="DinB/YfiT-like"/>
</dbReference>
<dbReference type="Pfam" id="PF05163">
    <property type="entry name" value="DinB"/>
    <property type="match status" value="1"/>
</dbReference>
<dbReference type="SUPFAM" id="SSF109854">
    <property type="entry name" value="DinB/YfiT-like putative metalloenzymes"/>
    <property type="match status" value="1"/>
</dbReference>
<organism evidence="3 4">
    <name type="scientific">Paenibacillus favisporus</name>
    <dbReference type="NCBI Taxonomy" id="221028"/>
    <lineage>
        <taxon>Bacteria</taxon>
        <taxon>Bacillati</taxon>
        <taxon>Bacillota</taxon>
        <taxon>Bacilli</taxon>
        <taxon>Bacillales</taxon>
        <taxon>Paenibacillaceae</taxon>
        <taxon>Paenibacillus</taxon>
    </lineage>
</organism>
<name>A0ABV2F0T5_9BACL</name>
<keyword evidence="4" id="KW-1185">Reference proteome</keyword>
<protein>
    <submittedName>
        <fullName evidence="3">Damage-inducible protein DinB</fullName>
    </submittedName>
</protein>
<accession>A0ABV2F0T5</accession>
<comment type="caution">
    <text evidence="3">The sequence shown here is derived from an EMBL/GenBank/DDBJ whole genome shotgun (WGS) entry which is preliminary data.</text>
</comment>
<evidence type="ECO:0000256" key="1">
    <source>
        <dbReference type="ARBA" id="ARBA00008635"/>
    </source>
</evidence>
<dbReference type="RefSeq" id="WP_341874524.1">
    <property type="nucleotide sequence ID" value="NZ_JBEPLV010000002.1"/>
</dbReference>
<sequence>MMFTSIKDFAAEWTNEAEMTQKIMNALTDESLGQAITDKHRTLGGLAWHLVESVHYMTSLGLAFDAPDNSDEVKKSAAALAGQYERVSRAILQAVETQWTDAKLLETQTIAGQEWNNGGSLRFTLMHQAHHRGQMTVLMRQAGLKLPDLYGPTYDSWVEQGMEPLA</sequence>
<proteinExistence type="inferred from homology"/>